<keyword evidence="3" id="KW-1185">Reference proteome</keyword>
<comment type="caution">
    <text evidence="2">The sequence shown here is derived from an EMBL/GenBank/DDBJ whole genome shotgun (WGS) entry which is preliminary data.</text>
</comment>
<feature type="region of interest" description="Disordered" evidence="1">
    <location>
        <begin position="27"/>
        <end position="59"/>
    </location>
</feature>
<dbReference type="EMBL" id="SPHZ02000006">
    <property type="protein sequence ID" value="KAF0911737.1"/>
    <property type="molecule type" value="Genomic_DNA"/>
</dbReference>
<evidence type="ECO:0000313" key="2">
    <source>
        <dbReference type="EMBL" id="KAF0911737.1"/>
    </source>
</evidence>
<proteinExistence type="predicted"/>
<name>A0A6G1DGV5_9ORYZ</name>
<protein>
    <submittedName>
        <fullName evidence="2">Uncharacterized protein</fullName>
    </submittedName>
</protein>
<sequence length="59" mass="6468">MAKTSRRDTAMATNFGLTGRRMRTLRRQPHGSGRRQWLSAADGKQGRHIGVGTTDGSGR</sequence>
<organism evidence="2 3">
    <name type="scientific">Oryza meyeriana var. granulata</name>
    <dbReference type="NCBI Taxonomy" id="110450"/>
    <lineage>
        <taxon>Eukaryota</taxon>
        <taxon>Viridiplantae</taxon>
        <taxon>Streptophyta</taxon>
        <taxon>Embryophyta</taxon>
        <taxon>Tracheophyta</taxon>
        <taxon>Spermatophyta</taxon>
        <taxon>Magnoliopsida</taxon>
        <taxon>Liliopsida</taxon>
        <taxon>Poales</taxon>
        <taxon>Poaceae</taxon>
        <taxon>BOP clade</taxon>
        <taxon>Oryzoideae</taxon>
        <taxon>Oryzeae</taxon>
        <taxon>Oryzinae</taxon>
        <taxon>Oryza</taxon>
        <taxon>Oryza meyeriana</taxon>
    </lineage>
</organism>
<reference evidence="2 3" key="1">
    <citation type="submission" date="2019-11" db="EMBL/GenBank/DDBJ databases">
        <title>Whole genome sequence of Oryza granulata.</title>
        <authorList>
            <person name="Li W."/>
        </authorList>
    </citation>
    <scope>NUCLEOTIDE SEQUENCE [LARGE SCALE GENOMIC DNA]</scope>
    <source>
        <strain evidence="3">cv. Menghai</strain>
        <tissue evidence="2">Leaf</tissue>
    </source>
</reference>
<gene>
    <name evidence="2" type="ORF">E2562_011733</name>
</gene>
<dbReference type="AlphaFoldDB" id="A0A6G1DGV5"/>
<accession>A0A6G1DGV5</accession>
<evidence type="ECO:0000313" key="3">
    <source>
        <dbReference type="Proteomes" id="UP000479710"/>
    </source>
</evidence>
<dbReference type="Proteomes" id="UP000479710">
    <property type="component" value="Unassembled WGS sequence"/>
</dbReference>
<evidence type="ECO:0000256" key="1">
    <source>
        <dbReference type="SAM" id="MobiDB-lite"/>
    </source>
</evidence>